<dbReference type="EMBL" id="BMTF01000019">
    <property type="protein sequence ID" value="GGV91587.1"/>
    <property type="molecule type" value="Genomic_DNA"/>
</dbReference>
<evidence type="ECO:0000256" key="1">
    <source>
        <dbReference type="SAM" id="MobiDB-lite"/>
    </source>
</evidence>
<comment type="caution">
    <text evidence="2">The sequence shown here is derived from an EMBL/GenBank/DDBJ whole genome shotgun (WGS) entry which is preliminary data.</text>
</comment>
<keyword evidence="3" id="KW-1185">Reference proteome</keyword>
<feature type="region of interest" description="Disordered" evidence="1">
    <location>
        <begin position="1"/>
        <end position="20"/>
    </location>
</feature>
<dbReference type="Proteomes" id="UP000660675">
    <property type="component" value="Unassembled WGS sequence"/>
</dbReference>
<proteinExistence type="predicted"/>
<gene>
    <name evidence="2" type="ORF">GCM10015535_50260</name>
</gene>
<reference evidence="3" key="1">
    <citation type="journal article" date="2019" name="Int. J. Syst. Evol. Microbiol.">
        <title>The Global Catalogue of Microorganisms (GCM) 10K type strain sequencing project: providing services to taxonomists for standard genome sequencing and annotation.</title>
        <authorList>
            <consortium name="The Broad Institute Genomics Platform"/>
            <consortium name="The Broad Institute Genome Sequencing Center for Infectious Disease"/>
            <person name="Wu L."/>
            <person name="Ma J."/>
        </authorList>
    </citation>
    <scope>NUCLEOTIDE SEQUENCE [LARGE SCALE GENOMIC DNA]</scope>
    <source>
        <strain evidence="3">JCM 4376</strain>
    </source>
</reference>
<sequence length="86" mass="8934">MSERAARSSTGPLARTKEEKDEYGAYGVREAYAGRALRAPCWPGEPCPVVCRVCGLCPGSGVCGACPVVAAPPELPVQTGVVMSPR</sequence>
<name>A0ABQ2W3V0_9ACTN</name>
<protein>
    <submittedName>
        <fullName evidence="2">Uncharacterized protein</fullName>
    </submittedName>
</protein>
<evidence type="ECO:0000313" key="3">
    <source>
        <dbReference type="Proteomes" id="UP000660675"/>
    </source>
</evidence>
<evidence type="ECO:0000313" key="2">
    <source>
        <dbReference type="EMBL" id="GGV91587.1"/>
    </source>
</evidence>
<accession>A0ABQ2W3V0</accession>
<organism evidence="2 3">
    <name type="scientific">Streptomyces gelaticus</name>
    <dbReference type="NCBI Taxonomy" id="285446"/>
    <lineage>
        <taxon>Bacteria</taxon>
        <taxon>Bacillati</taxon>
        <taxon>Actinomycetota</taxon>
        <taxon>Actinomycetes</taxon>
        <taxon>Kitasatosporales</taxon>
        <taxon>Streptomycetaceae</taxon>
        <taxon>Streptomyces</taxon>
    </lineage>
</organism>